<dbReference type="GeneID" id="36526986"/>
<evidence type="ECO:0000256" key="1">
    <source>
        <dbReference type="SAM" id="MobiDB-lite"/>
    </source>
</evidence>
<feature type="compositionally biased region" description="Polar residues" evidence="1">
    <location>
        <begin position="1"/>
        <end position="10"/>
    </location>
</feature>
<keyword evidence="3" id="KW-1185">Reference proteome</keyword>
<evidence type="ECO:0000313" key="3">
    <source>
        <dbReference type="Proteomes" id="UP000234585"/>
    </source>
</evidence>
<name>A0A2I2F188_ASPCN</name>
<dbReference type="OrthoDB" id="4158609at2759"/>
<evidence type="ECO:0008006" key="4">
    <source>
        <dbReference type="Google" id="ProtNLM"/>
    </source>
</evidence>
<dbReference type="EMBL" id="KZ559179">
    <property type="protein sequence ID" value="PLB34400.1"/>
    <property type="molecule type" value="Genomic_DNA"/>
</dbReference>
<sequence>MNNPGDSSSPPRHWHGTVGDRYEHHNVWVTGGPPGPYRRPSFLESFPIDRWPSTSSTMSSNSNNSNNPVDSQANPPTVQDNRRRSSGHGPSTLFESLTNQKRNSGDASATARRASYAEQGAKGGYFSKMWDEYTRGK</sequence>
<feature type="compositionally biased region" description="Polar residues" evidence="1">
    <location>
        <begin position="68"/>
        <end position="79"/>
    </location>
</feature>
<feature type="region of interest" description="Disordered" evidence="1">
    <location>
        <begin position="1"/>
        <end position="20"/>
    </location>
</feature>
<feature type="compositionally biased region" description="Low complexity" evidence="1">
    <location>
        <begin position="53"/>
        <end position="67"/>
    </location>
</feature>
<reference evidence="2 3" key="1">
    <citation type="submission" date="2017-12" db="EMBL/GenBank/DDBJ databases">
        <authorList>
            <consortium name="DOE Joint Genome Institute"/>
            <person name="Haridas S."/>
            <person name="Kjaerbolling I."/>
            <person name="Vesth T.C."/>
            <person name="Frisvad J.C."/>
            <person name="Nybo J.L."/>
            <person name="Theobald S."/>
            <person name="Kuo A."/>
            <person name="Bowyer P."/>
            <person name="Matsuda Y."/>
            <person name="Mondo S."/>
            <person name="Lyhne E.K."/>
            <person name="Kogle M.E."/>
            <person name="Clum A."/>
            <person name="Lipzen A."/>
            <person name="Salamov A."/>
            <person name="Ngan C.Y."/>
            <person name="Daum C."/>
            <person name="Chiniquy J."/>
            <person name="Barry K."/>
            <person name="LaButti K."/>
            <person name="Simmons B.A."/>
            <person name="Magnuson J.K."/>
            <person name="Mortensen U.H."/>
            <person name="Larsen T.O."/>
            <person name="Grigoriev I.V."/>
            <person name="Baker S.E."/>
            <person name="Andersen M.R."/>
            <person name="Nordberg H.P."/>
            <person name="Cantor M.N."/>
            <person name="Hua S.X."/>
        </authorList>
    </citation>
    <scope>NUCLEOTIDE SEQUENCE [LARGE SCALE GENOMIC DNA]</scope>
    <source>
        <strain evidence="2 3">CBS 102.13</strain>
    </source>
</reference>
<dbReference type="Proteomes" id="UP000234585">
    <property type="component" value="Unassembled WGS sequence"/>
</dbReference>
<feature type="compositionally biased region" description="Polar residues" evidence="1">
    <location>
        <begin position="93"/>
        <end position="107"/>
    </location>
</feature>
<accession>A0A2I2F188</accession>
<evidence type="ECO:0000313" key="2">
    <source>
        <dbReference type="EMBL" id="PLB34400.1"/>
    </source>
</evidence>
<gene>
    <name evidence="2" type="ORF">BDW47DRAFT_77700</name>
</gene>
<protein>
    <recommendedName>
        <fullName evidence="4">Conidiation-specific expression protein</fullName>
    </recommendedName>
</protein>
<feature type="region of interest" description="Disordered" evidence="1">
    <location>
        <begin position="25"/>
        <end position="121"/>
    </location>
</feature>
<organism evidence="2 3">
    <name type="scientific">Aspergillus candidus</name>
    <dbReference type="NCBI Taxonomy" id="41067"/>
    <lineage>
        <taxon>Eukaryota</taxon>
        <taxon>Fungi</taxon>
        <taxon>Dikarya</taxon>
        <taxon>Ascomycota</taxon>
        <taxon>Pezizomycotina</taxon>
        <taxon>Eurotiomycetes</taxon>
        <taxon>Eurotiomycetidae</taxon>
        <taxon>Eurotiales</taxon>
        <taxon>Aspergillaceae</taxon>
        <taxon>Aspergillus</taxon>
        <taxon>Aspergillus subgen. Circumdati</taxon>
    </lineage>
</organism>
<dbReference type="RefSeq" id="XP_024668412.1">
    <property type="nucleotide sequence ID" value="XM_024819826.1"/>
</dbReference>
<proteinExistence type="predicted"/>
<dbReference type="AlphaFoldDB" id="A0A2I2F188"/>